<gene>
    <name evidence="3" type="ORF">K3248_07665</name>
</gene>
<dbReference type="Pfam" id="PF11958">
    <property type="entry name" value="DUF3472"/>
    <property type="match status" value="1"/>
</dbReference>
<dbReference type="RefSeq" id="WP_220717786.1">
    <property type="nucleotide sequence ID" value="NZ_JAIFRO010000009.1"/>
</dbReference>
<dbReference type="Pfam" id="PF20944">
    <property type="entry name" value="StcE_b-sandwich"/>
    <property type="match status" value="1"/>
</dbReference>
<evidence type="ECO:0000313" key="3">
    <source>
        <dbReference type="EMBL" id="MBX4336465.1"/>
    </source>
</evidence>
<evidence type="ECO:0000313" key="4">
    <source>
        <dbReference type="Proteomes" id="UP000746918"/>
    </source>
</evidence>
<dbReference type="InterPro" id="IPR021862">
    <property type="entry name" value="DUF3472"/>
</dbReference>
<dbReference type="EMBL" id="JAIFRO010000009">
    <property type="protein sequence ID" value="MBX4336465.1"/>
    <property type="molecule type" value="Genomic_DNA"/>
</dbReference>
<evidence type="ECO:0000256" key="1">
    <source>
        <dbReference type="SAM" id="SignalP"/>
    </source>
</evidence>
<feature type="signal peptide" evidence="1">
    <location>
        <begin position="1"/>
        <end position="23"/>
    </location>
</feature>
<accession>A0ABS7I6H4</accession>
<sequence>MNCHVKKIFLLLFLFLLSKPSYAVFAGKIITIQHTWPSNDSFDTLSFFQQVTYNGGANALYFWGNQFQFKNGETGYIGLFNKGVHTVHFSIRNATEWKSEHCQYFMQEGPGVRCEIVFPWKIGHQYQLTVSKTGNMVTGTIINLMTGKETLIGIIEIPPTFGNMHQSFSFVEDHSHAKKRLSSCFVLKPQSSIFWSPVGDNKFKAALHSSTQGSCNDPYIVQALCNKDFCINTINHLSGVASPATERVTIVNGKDLSASIISYTLKKHEFITIYLEDGHWAQNIFFPPPGPFKWKSIFMDNRAPYDSFIHVNNKTRKLIAGQKIMYRSDGQAWKIIKTQ</sequence>
<name>A0ABS7I6H4_9HYPH</name>
<proteinExistence type="predicted"/>
<dbReference type="Gene3D" id="2.60.120.1230">
    <property type="match status" value="1"/>
</dbReference>
<comment type="caution">
    <text evidence="3">The sequence shown here is derived from an EMBL/GenBank/DDBJ whole genome shotgun (WGS) entry which is preliminary data.</text>
</comment>
<keyword evidence="1" id="KW-0732">Signal</keyword>
<dbReference type="Proteomes" id="UP000746918">
    <property type="component" value="Unassembled WGS sequence"/>
</dbReference>
<organism evidence="3 4">
    <name type="scientific">Bartonella raoultii</name>
    <dbReference type="NCBI Taxonomy" id="1457020"/>
    <lineage>
        <taxon>Bacteria</taxon>
        <taxon>Pseudomonadati</taxon>
        <taxon>Pseudomonadota</taxon>
        <taxon>Alphaproteobacteria</taxon>
        <taxon>Hyphomicrobiales</taxon>
        <taxon>Bartonellaceae</taxon>
        <taxon>Bartonella</taxon>
    </lineage>
</organism>
<reference evidence="3 4" key="1">
    <citation type="submission" date="2021-08" db="EMBL/GenBank/DDBJ databases">
        <title>Bartonella raoulti 094 sp. nov.</title>
        <authorList>
            <person name="Zgheib R."/>
            <person name="Hammoud A."/>
        </authorList>
    </citation>
    <scope>NUCLEOTIDE SEQUENCE [LARGE SCALE GENOMIC DNA]</scope>
    <source>
        <strain evidence="3 4">094</strain>
    </source>
</reference>
<feature type="chain" id="PRO_5045525918" evidence="1">
    <location>
        <begin position="24"/>
        <end position="339"/>
    </location>
</feature>
<feature type="domain" description="Metalloprotease StcE beta-sandwich" evidence="2">
    <location>
        <begin position="270"/>
        <end position="335"/>
    </location>
</feature>
<protein>
    <submittedName>
        <fullName evidence="3">DUF3472 domain-containing protein</fullName>
    </submittedName>
</protein>
<evidence type="ECO:0000259" key="2">
    <source>
        <dbReference type="Pfam" id="PF20944"/>
    </source>
</evidence>
<dbReference type="InterPro" id="IPR048990">
    <property type="entry name" value="StcE_b-sandwich"/>
</dbReference>
<keyword evidence="4" id="KW-1185">Reference proteome</keyword>